<gene>
    <name evidence="2" type="ORF">PD5205_02329</name>
    <name evidence="1" type="ORF">PD885_02356</name>
</gene>
<name>A0A1Y6HKC3_9XANT</name>
<proteinExistence type="predicted"/>
<evidence type="ECO:0000313" key="1">
    <source>
        <dbReference type="EMBL" id="SMQ99594.1"/>
    </source>
</evidence>
<keyword evidence="3" id="KW-1185">Reference proteome</keyword>
<dbReference type="Proteomes" id="UP000195953">
    <property type="component" value="Chromosome 1"/>
</dbReference>
<evidence type="ECO:0000313" key="2">
    <source>
        <dbReference type="EMBL" id="SMR03626.1"/>
    </source>
</evidence>
<sequence length="55" mass="6244">MGIENRESVKESSLKIPLQAPIVSDDQCTALKNGHTIARIQARKNAFQRIIQRRL</sequence>
<dbReference type="EMBL" id="LT853885">
    <property type="protein sequence ID" value="SMR03626.1"/>
    <property type="molecule type" value="Genomic_DNA"/>
</dbReference>
<dbReference type="Proteomes" id="UP000195877">
    <property type="component" value="Chromosome 1"/>
</dbReference>
<reference evidence="1 3" key="2">
    <citation type="submission" date="2017-05" db="EMBL/GenBank/DDBJ databases">
        <authorList>
            <person name="Blom J."/>
        </authorList>
    </citation>
    <scope>NUCLEOTIDE SEQUENCE [LARGE SCALE GENOMIC DNA]</scope>
    <source>
        <strain evidence="1">PD885</strain>
    </source>
</reference>
<accession>A0A1Y6HKC3</accession>
<evidence type="ECO:0000313" key="4">
    <source>
        <dbReference type="Proteomes" id="UP000195953"/>
    </source>
</evidence>
<reference evidence="2 4" key="1">
    <citation type="submission" date="2017-05" db="EMBL/GenBank/DDBJ databases">
        <authorList>
            <person name="Song R."/>
            <person name="Chenine A.L."/>
            <person name="Ruprecht R.M."/>
        </authorList>
    </citation>
    <scope>NUCLEOTIDE SEQUENCE [LARGE SCALE GENOMIC DNA]</scope>
    <source>
        <strain evidence="2">PD5205</strain>
    </source>
</reference>
<evidence type="ECO:0000313" key="3">
    <source>
        <dbReference type="Proteomes" id="UP000195877"/>
    </source>
</evidence>
<dbReference type="EMBL" id="LT853882">
    <property type="protein sequence ID" value="SMQ99594.1"/>
    <property type="molecule type" value="Genomic_DNA"/>
</dbReference>
<organism evidence="2 4">
    <name type="scientific">Xanthomonas fragariae</name>
    <dbReference type="NCBI Taxonomy" id="48664"/>
    <lineage>
        <taxon>Bacteria</taxon>
        <taxon>Pseudomonadati</taxon>
        <taxon>Pseudomonadota</taxon>
        <taxon>Gammaproteobacteria</taxon>
        <taxon>Lysobacterales</taxon>
        <taxon>Lysobacteraceae</taxon>
        <taxon>Xanthomonas</taxon>
    </lineage>
</organism>
<dbReference type="AlphaFoldDB" id="A0A1Y6HKC3"/>
<protein>
    <submittedName>
        <fullName evidence="2">Transposase</fullName>
    </submittedName>
</protein>